<dbReference type="Proteomes" id="UP000064939">
    <property type="component" value="Chromosome"/>
</dbReference>
<feature type="region of interest" description="Disordered" evidence="1">
    <location>
        <begin position="58"/>
        <end position="141"/>
    </location>
</feature>
<evidence type="ECO:0000256" key="1">
    <source>
        <dbReference type="SAM" id="MobiDB-lite"/>
    </source>
</evidence>
<dbReference type="EMBL" id="CP012808">
    <property type="protein sequence ID" value="ALH95528.1"/>
    <property type="molecule type" value="Genomic_DNA"/>
</dbReference>
<feature type="compositionally biased region" description="Low complexity" evidence="1">
    <location>
        <begin position="93"/>
        <end position="109"/>
    </location>
</feature>
<accession>A0A0N9VZC0</accession>
<proteinExistence type="predicted"/>
<dbReference type="PROSITE" id="PS51257">
    <property type="entry name" value="PROKAR_LIPOPROTEIN"/>
    <property type="match status" value="1"/>
</dbReference>
<keyword evidence="3" id="KW-1185">Reference proteome</keyword>
<name>A0A0N9VZC0_9GAMM</name>
<sequence length="141" mass="16529">MKTLFLLSSCVLFLTGCMITPSDDYYSSMGYYSSPVYYNYSSSYRNYHTVKPVRQDIHAVRHSSSPKYNQNLNKPNKPSLGKEQYRPIRPENSQQRPTRPQQQSRPQSSKPKDQHQNKRPIKNDTSATRPNEERKVKQSRQ</sequence>
<feature type="compositionally biased region" description="Polar residues" evidence="1">
    <location>
        <begin position="62"/>
        <end position="76"/>
    </location>
</feature>
<evidence type="ECO:0000313" key="3">
    <source>
        <dbReference type="Proteomes" id="UP000064939"/>
    </source>
</evidence>
<dbReference type="AlphaFoldDB" id="A0A0N9VZC0"/>
<dbReference type="KEGG" id="aei:AOY20_08310"/>
<organism evidence="2 3">
    <name type="scientific">Acinetobacter equi</name>
    <dbReference type="NCBI Taxonomy" id="1324350"/>
    <lineage>
        <taxon>Bacteria</taxon>
        <taxon>Pseudomonadati</taxon>
        <taxon>Pseudomonadota</taxon>
        <taxon>Gammaproteobacteria</taxon>
        <taxon>Moraxellales</taxon>
        <taxon>Moraxellaceae</taxon>
        <taxon>Acinetobacter</taxon>
    </lineage>
</organism>
<reference evidence="2 3" key="1">
    <citation type="journal article" date="2015" name="Int. J. Syst. Evol. Microbiol.">
        <title>Acinetobacter equi sp. nov. isolated from horse faeces.</title>
        <authorList>
            <person name="Poppel M.T."/>
            <person name="Skiebe E."/>
            <person name="Laue M."/>
            <person name="Bergmann H."/>
            <person name="Ebersberger I."/>
            <person name="Garn T."/>
            <person name="Fruth A."/>
            <person name="Baumgardt S."/>
            <person name="Busse H.J."/>
            <person name="Wilharm G."/>
        </authorList>
    </citation>
    <scope>NUCLEOTIDE SEQUENCE [LARGE SCALE GENOMIC DNA]</scope>
    <source>
        <strain evidence="2 3">114</strain>
    </source>
</reference>
<feature type="compositionally biased region" description="Basic and acidic residues" evidence="1">
    <location>
        <begin position="130"/>
        <end position="141"/>
    </location>
</feature>
<gene>
    <name evidence="2" type="ORF">AOY20_08310</name>
</gene>
<evidence type="ECO:0008006" key="4">
    <source>
        <dbReference type="Google" id="ProtNLM"/>
    </source>
</evidence>
<protein>
    <recommendedName>
        <fullName evidence="4">Lipoprotein</fullName>
    </recommendedName>
</protein>
<evidence type="ECO:0000313" key="2">
    <source>
        <dbReference type="EMBL" id="ALH95528.1"/>
    </source>
</evidence>
<dbReference type="RefSeq" id="WP_054581420.1">
    <property type="nucleotide sequence ID" value="NZ_CP012808.1"/>
</dbReference>